<accession>A0A2U8UUF2</accession>
<sequence length="120" mass="13428">MSEPESDSYVAVHNRLNRRRGSARLHSCSADGCDRPALTWAWQRVGPSRTGPARPGRAVVSWGTRIEDYSPMCARHSRQLDHGGTLTHCSRGHERTEQNTNSAGVCARCRADDEADRRRQ</sequence>
<dbReference type="EMBL" id="MH183162">
    <property type="protein sequence ID" value="AWN07798.1"/>
    <property type="molecule type" value="Genomic_DNA"/>
</dbReference>
<evidence type="ECO:0000313" key="1">
    <source>
        <dbReference type="EMBL" id="AWN07798.1"/>
    </source>
</evidence>
<keyword evidence="2" id="KW-1185">Reference proteome</keyword>
<proteinExistence type="predicted"/>
<dbReference type="Proteomes" id="UP000247284">
    <property type="component" value="Segment"/>
</dbReference>
<dbReference type="GeneID" id="54992594"/>
<protein>
    <submittedName>
        <fullName evidence="1">Uncharacterized protein</fullName>
    </submittedName>
</protein>
<dbReference type="RefSeq" id="YP_009802066.1">
    <property type="nucleotide sequence ID" value="NC_047977.1"/>
</dbReference>
<evidence type="ECO:0000313" key="2">
    <source>
        <dbReference type="Proteomes" id="UP000247284"/>
    </source>
</evidence>
<reference evidence="2" key="1">
    <citation type="submission" date="2018-04" db="EMBL/GenBank/DDBJ databases">
        <authorList>
            <person name="Go L.Y."/>
            <person name="Mitchell J.A."/>
        </authorList>
    </citation>
    <scope>NUCLEOTIDE SEQUENCE [LARGE SCALE GENOMIC DNA]</scope>
</reference>
<dbReference type="KEGG" id="vg:54992594"/>
<organism evidence="1 2">
    <name type="scientific">Microbacterium phage Hendrix</name>
    <dbReference type="NCBI Taxonomy" id="2182341"/>
    <lineage>
        <taxon>Viruses</taxon>
        <taxon>Duplodnaviria</taxon>
        <taxon>Heunggongvirae</taxon>
        <taxon>Uroviricota</taxon>
        <taxon>Caudoviricetes</taxon>
        <taxon>Rogerhendrixvirus</taxon>
        <taxon>Rogerhendrixvirus hendrix</taxon>
    </lineage>
</organism>
<gene>
    <name evidence="1" type="primary">127</name>
    <name evidence="1" type="ORF">PBI_HENDRIX_127</name>
</gene>
<name>A0A2U8UUF2_9CAUD</name>